<keyword evidence="2" id="KW-1185">Reference proteome</keyword>
<name>A0A0C9YQL0_9AGAM</name>
<proteinExistence type="predicted"/>
<organism evidence="1 2">
    <name type="scientific">Pisolithus microcarpus 441</name>
    <dbReference type="NCBI Taxonomy" id="765257"/>
    <lineage>
        <taxon>Eukaryota</taxon>
        <taxon>Fungi</taxon>
        <taxon>Dikarya</taxon>
        <taxon>Basidiomycota</taxon>
        <taxon>Agaricomycotina</taxon>
        <taxon>Agaricomycetes</taxon>
        <taxon>Agaricomycetidae</taxon>
        <taxon>Boletales</taxon>
        <taxon>Sclerodermatineae</taxon>
        <taxon>Pisolithaceae</taxon>
        <taxon>Pisolithus</taxon>
    </lineage>
</organism>
<evidence type="ECO:0000313" key="1">
    <source>
        <dbReference type="EMBL" id="KIK18901.1"/>
    </source>
</evidence>
<evidence type="ECO:0000313" key="2">
    <source>
        <dbReference type="Proteomes" id="UP000054018"/>
    </source>
</evidence>
<accession>A0A0C9YQL0</accession>
<protein>
    <submittedName>
        <fullName evidence="1">Uncharacterized protein</fullName>
    </submittedName>
</protein>
<reference evidence="2" key="2">
    <citation type="submission" date="2015-01" db="EMBL/GenBank/DDBJ databases">
        <title>Evolutionary Origins and Diversification of the Mycorrhizal Mutualists.</title>
        <authorList>
            <consortium name="DOE Joint Genome Institute"/>
            <consortium name="Mycorrhizal Genomics Consortium"/>
            <person name="Kohler A."/>
            <person name="Kuo A."/>
            <person name="Nagy L.G."/>
            <person name="Floudas D."/>
            <person name="Copeland A."/>
            <person name="Barry K.W."/>
            <person name="Cichocki N."/>
            <person name="Veneault-Fourrey C."/>
            <person name="LaButti K."/>
            <person name="Lindquist E.A."/>
            <person name="Lipzen A."/>
            <person name="Lundell T."/>
            <person name="Morin E."/>
            <person name="Murat C."/>
            <person name="Riley R."/>
            <person name="Ohm R."/>
            <person name="Sun H."/>
            <person name="Tunlid A."/>
            <person name="Henrissat B."/>
            <person name="Grigoriev I.V."/>
            <person name="Hibbett D.S."/>
            <person name="Martin F."/>
        </authorList>
    </citation>
    <scope>NUCLEOTIDE SEQUENCE [LARGE SCALE GENOMIC DNA]</scope>
    <source>
        <strain evidence="2">441</strain>
    </source>
</reference>
<dbReference type="Proteomes" id="UP000054018">
    <property type="component" value="Unassembled WGS sequence"/>
</dbReference>
<reference evidence="1 2" key="1">
    <citation type="submission" date="2014-04" db="EMBL/GenBank/DDBJ databases">
        <authorList>
            <consortium name="DOE Joint Genome Institute"/>
            <person name="Kuo A."/>
            <person name="Kohler A."/>
            <person name="Costa M.D."/>
            <person name="Nagy L.G."/>
            <person name="Floudas D."/>
            <person name="Copeland A."/>
            <person name="Barry K.W."/>
            <person name="Cichocki N."/>
            <person name="Veneault-Fourrey C."/>
            <person name="LaButti K."/>
            <person name="Lindquist E.A."/>
            <person name="Lipzen A."/>
            <person name="Lundell T."/>
            <person name="Morin E."/>
            <person name="Murat C."/>
            <person name="Sun H."/>
            <person name="Tunlid A."/>
            <person name="Henrissat B."/>
            <person name="Grigoriev I.V."/>
            <person name="Hibbett D.S."/>
            <person name="Martin F."/>
            <person name="Nordberg H.P."/>
            <person name="Cantor M.N."/>
            <person name="Hua S.X."/>
        </authorList>
    </citation>
    <scope>NUCLEOTIDE SEQUENCE [LARGE SCALE GENOMIC DNA]</scope>
    <source>
        <strain evidence="1 2">441</strain>
    </source>
</reference>
<dbReference type="EMBL" id="KN833795">
    <property type="protein sequence ID" value="KIK18901.1"/>
    <property type="molecule type" value="Genomic_DNA"/>
</dbReference>
<dbReference type="HOGENOM" id="CLU_3107244_0_0_1"/>
<dbReference type="AlphaFoldDB" id="A0A0C9YQL0"/>
<gene>
    <name evidence="1" type="ORF">PISMIDRAFT_683755</name>
</gene>
<sequence length="51" mass="5777">MSTARRVLSVDPDSMHYTSWDTQSKESSMPIRIMALADFISRWNVDGSGRS</sequence>